<evidence type="ECO:0000256" key="3">
    <source>
        <dbReference type="ARBA" id="ARBA00022452"/>
    </source>
</evidence>
<evidence type="ECO:0000256" key="7">
    <source>
        <dbReference type="SAM" id="MobiDB-lite"/>
    </source>
</evidence>
<dbReference type="GO" id="GO:0015344">
    <property type="term" value="F:siderophore uptake transmembrane transporter activity"/>
    <property type="evidence" value="ECO:0007669"/>
    <property type="project" value="TreeGrafter"/>
</dbReference>
<evidence type="ECO:0000256" key="4">
    <source>
        <dbReference type="ARBA" id="ARBA00022692"/>
    </source>
</evidence>
<dbReference type="InterPro" id="IPR013784">
    <property type="entry name" value="Carb-bd-like_fold"/>
</dbReference>
<dbReference type="RefSeq" id="WP_267093167.1">
    <property type="nucleotide sequence ID" value="NZ_CP099534.1"/>
</dbReference>
<evidence type="ECO:0000313" key="10">
    <source>
        <dbReference type="EMBL" id="UYK88832.1"/>
    </source>
</evidence>
<proteinExistence type="predicted"/>
<feature type="region of interest" description="Disordered" evidence="7">
    <location>
        <begin position="373"/>
        <end position="394"/>
    </location>
</feature>
<feature type="signal peptide" evidence="8">
    <location>
        <begin position="1"/>
        <end position="32"/>
    </location>
</feature>
<gene>
    <name evidence="10" type="ORF">NG824_20615</name>
</gene>
<evidence type="ECO:0000256" key="1">
    <source>
        <dbReference type="ARBA" id="ARBA00004571"/>
    </source>
</evidence>
<keyword evidence="8" id="KW-0732">Signal</keyword>
<dbReference type="Gene3D" id="2.60.40.1120">
    <property type="entry name" value="Carboxypeptidase-like, regulatory domain"/>
    <property type="match status" value="1"/>
</dbReference>
<dbReference type="InterPro" id="IPR036942">
    <property type="entry name" value="Beta-barrel_TonB_sf"/>
</dbReference>
<evidence type="ECO:0000256" key="8">
    <source>
        <dbReference type="SAM" id="SignalP"/>
    </source>
</evidence>
<sequence length="1019" mass="110636">MKKSRSASNLPARSLLCCALATCLFATMPAMAQSSSATLRGQVAAAQAGTEVTVTNVATGSVRRAPIAANGNYTVVGLPPGTYKVEANGVTQTVTLQVASSSTVDFAGTAPAAGGNATTLDTVTVSAPLLKDVKTSEVGNVVSLHQIQQLPQATRNFLEFADTVPGMVFQVDGNGNTKLRGGASNASAGNLYIDGVGQKSYVKGGGIAGQSDTQGNPFPQLAIGEYKVITSNYKAEYGQISGAAITAATKSGTNEFHGEAFYRYTDQDLRDKRPDEEKNGKIDSQTKEYGFALGGPIIQDRMHFFVAYEGKENVVPKSVQADANAQPYIGLLPSNISNQFGAANMPFSEDLYFGKIDFEPTDRDRIELSGQYRDETQTGNVGGTSAPDHGTNKINKDKRANIRWQHSADNWFNELIVGTEDSENNPNPKSIGNGIVYKYLAPRLGSTTDVDEYTFLETGSAGGLNVQRKSQKGWFLQNDLTFTSFQWHGEHTIKMGVSYKDIKLTSQDAAALNPQFSYAVNNNGVAATPYRVDYVAPYNTPGQKATVESPSKQYGIYIQDDWAATDKLMINVGVRWDYEDSPAYTDFVTSQAFVDALYANDPANPGQPWANRLLPSGINVADYISTGRNRKNFKDGWAPRLGFSYDFFGDESSVLHGGAGRSYDRNLFEQLALETSKAALSPVAVYFQNPATGQCYRGDRVCTAWDPRYLNGVDQLNTIPGVSGSAELFMFNNHLKTPYSDQYSIGITNQVGDWQTDVTFQRVLSYDGFAMSLINRYPNGAYFQDGNAPWGQPVPGYQNTILGMNGLEQRSSQILLSADKPYTKESGWGLTLSYTHTSARQNRNIDEPYSFDKATIHDYPFVKSDAVSAHRFVASGSIDGPWGLTFGAKLVLATPEPVNTIACYGKTDPDGATCQQIGFVPPGSGKFLVGGKIWGYRTVDFQATKDFTVYNDFKLTARVNLLNAFNFKNYSSYIYGGPDGTGNYFGTGGRLDTSYVGLNTTGDINYVPRTVTFEIGAKF</sequence>
<dbReference type="InterPro" id="IPR057601">
    <property type="entry name" value="Oar-like_b-barrel"/>
</dbReference>
<keyword evidence="2" id="KW-0813">Transport</keyword>
<protein>
    <submittedName>
        <fullName evidence="10">TonB-dependent receptor</fullName>
    </submittedName>
</protein>
<dbReference type="PANTHER" id="PTHR30069">
    <property type="entry name" value="TONB-DEPENDENT OUTER MEMBRANE RECEPTOR"/>
    <property type="match status" value="1"/>
</dbReference>
<name>A0AA46SUK9_9XANT</name>
<keyword evidence="10" id="KW-0675">Receptor</keyword>
<dbReference type="GO" id="GO:0009279">
    <property type="term" value="C:cell outer membrane"/>
    <property type="evidence" value="ECO:0007669"/>
    <property type="project" value="UniProtKB-SubCell"/>
</dbReference>
<keyword evidence="4" id="KW-0812">Transmembrane</keyword>
<keyword evidence="5" id="KW-0472">Membrane</keyword>
<dbReference type="InterPro" id="IPR039426">
    <property type="entry name" value="TonB-dep_rcpt-like"/>
</dbReference>
<feature type="domain" description="TonB-dependent transporter Oar-like beta-barrel" evidence="9">
    <location>
        <begin position="313"/>
        <end position="883"/>
    </location>
</feature>
<dbReference type="Proteomes" id="UP001164392">
    <property type="component" value="Chromosome"/>
</dbReference>
<dbReference type="SUPFAM" id="SSF56935">
    <property type="entry name" value="Porins"/>
    <property type="match status" value="1"/>
</dbReference>
<dbReference type="GO" id="GO:0044718">
    <property type="term" value="P:siderophore transmembrane transport"/>
    <property type="evidence" value="ECO:0007669"/>
    <property type="project" value="TreeGrafter"/>
</dbReference>
<reference evidence="10" key="1">
    <citation type="submission" date="2022-06" db="EMBL/GenBank/DDBJ databases">
        <title>Dynamics of rice microbiomes reveals core vertical transmitted seed endophytes.</title>
        <authorList>
            <person name="Liao K."/>
            <person name="Zhang X."/>
        </authorList>
    </citation>
    <scope>NUCLEOTIDE SEQUENCE</scope>
    <source>
        <strain evidence="10">JR3-14</strain>
    </source>
</reference>
<comment type="subcellular location">
    <subcellularLocation>
        <location evidence="1">Cell outer membrane</location>
        <topology evidence="1">Multi-pass membrane protein</topology>
    </subcellularLocation>
</comment>
<keyword evidence="6" id="KW-0998">Cell outer membrane</keyword>
<dbReference type="EMBL" id="CP099534">
    <property type="protein sequence ID" value="UYK88832.1"/>
    <property type="molecule type" value="Genomic_DNA"/>
</dbReference>
<evidence type="ECO:0000313" key="11">
    <source>
        <dbReference type="Proteomes" id="UP001164392"/>
    </source>
</evidence>
<accession>A0AA46SUK9</accession>
<dbReference type="SUPFAM" id="SSF49452">
    <property type="entry name" value="Starch-binding domain-like"/>
    <property type="match status" value="1"/>
</dbReference>
<evidence type="ECO:0000256" key="5">
    <source>
        <dbReference type="ARBA" id="ARBA00023136"/>
    </source>
</evidence>
<organism evidence="10 11">
    <name type="scientific">Xanthomonas sacchari</name>
    <dbReference type="NCBI Taxonomy" id="56458"/>
    <lineage>
        <taxon>Bacteria</taxon>
        <taxon>Pseudomonadati</taxon>
        <taxon>Pseudomonadota</taxon>
        <taxon>Gammaproteobacteria</taxon>
        <taxon>Lysobacterales</taxon>
        <taxon>Lysobacteraceae</taxon>
        <taxon>Xanthomonas</taxon>
    </lineage>
</organism>
<evidence type="ECO:0000259" key="9">
    <source>
        <dbReference type="Pfam" id="PF25183"/>
    </source>
</evidence>
<feature type="chain" id="PRO_5041251714" evidence="8">
    <location>
        <begin position="33"/>
        <end position="1019"/>
    </location>
</feature>
<dbReference type="Pfam" id="PF25183">
    <property type="entry name" value="OMP_b-brl_4"/>
    <property type="match status" value="1"/>
</dbReference>
<dbReference type="AlphaFoldDB" id="A0AA46SUK9"/>
<evidence type="ECO:0000256" key="2">
    <source>
        <dbReference type="ARBA" id="ARBA00022448"/>
    </source>
</evidence>
<dbReference type="Gene3D" id="2.40.170.20">
    <property type="entry name" value="TonB-dependent receptor, beta-barrel domain"/>
    <property type="match status" value="1"/>
</dbReference>
<dbReference type="PANTHER" id="PTHR30069:SF46">
    <property type="entry name" value="OAR PROTEIN"/>
    <property type="match status" value="1"/>
</dbReference>
<evidence type="ECO:0000256" key="6">
    <source>
        <dbReference type="ARBA" id="ARBA00023237"/>
    </source>
</evidence>
<keyword evidence="3" id="KW-1134">Transmembrane beta strand</keyword>
<dbReference type="GO" id="GO:0030246">
    <property type="term" value="F:carbohydrate binding"/>
    <property type="evidence" value="ECO:0007669"/>
    <property type="project" value="InterPro"/>
</dbReference>